<reference evidence="3 5" key="2">
    <citation type="submission" date="2018-03" db="EMBL/GenBank/DDBJ databases">
        <authorList>
            <person name="Fogelqvist J."/>
        </authorList>
    </citation>
    <scope>NUCLEOTIDE SEQUENCE [LARGE SCALE GENOMIC DNA]</scope>
</reference>
<dbReference type="Pfam" id="PF12298">
    <property type="entry name" value="Bot1p"/>
    <property type="match status" value="1"/>
</dbReference>
<evidence type="ECO:0000313" key="2">
    <source>
        <dbReference type="EMBL" id="CEO97094.1"/>
    </source>
</evidence>
<evidence type="ECO:0000313" key="3">
    <source>
        <dbReference type="EMBL" id="SPR01070.1"/>
    </source>
</evidence>
<proteinExistence type="predicted"/>
<dbReference type="Proteomes" id="UP000039324">
    <property type="component" value="Unassembled WGS sequence"/>
</dbReference>
<keyword evidence="3" id="KW-0496">Mitochondrion</keyword>
<dbReference type="EMBL" id="CDSF01000078">
    <property type="protein sequence ID" value="CEO97094.1"/>
    <property type="molecule type" value="Genomic_DNA"/>
</dbReference>
<name>A0A0G4IPJ9_PLABS</name>
<gene>
    <name evidence="2" type="ORF">PBRA_005698</name>
    <name evidence="3" type="ORF">PLBR_LOCUS8285</name>
</gene>
<dbReference type="EMBL" id="OVEO01000016">
    <property type="protein sequence ID" value="SPR01070.1"/>
    <property type="molecule type" value="Genomic_DNA"/>
</dbReference>
<geneLocation type="mitochondrion" evidence="3"/>
<evidence type="ECO:0000313" key="5">
    <source>
        <dbReference type="Proteomes" id="UP000290189"/>
    </source>
</evidence>
<organism evidence="2 4">
    <name type="scientific">Plasmodiophora brassicae</name>
    <name type="common">Clubroot disease agent</name>
    <dbReference type="NCBI Taxonomy" id="37360"/>
    <lineage>
        <taxon>Eukaryota</taxon>
        <taxon>Sar</taxon>
        <taxon>Rhizaria</taxon>
        <taxon>Endomyxa</taxon>
        <taxon>Phytomyxea</taxon>
        <taxon>Plasmodiophorida</taxon>
        <taxon>Plasmodiophoridae</taxon>
        <taxon>Plasmodiophora</taxon>
    </lineage>
</organism>
<dbReference type="OrthoDB" id="10559877at2759"/>
<dbReference type="Proteomes" id="UP000290189">
    <property type="component" value="Unassembled WGS sequence"/>
</dbReference>
<feature type="region of interest" description="Disordered" evidence="1">
    <location>
        <begin position="270"/>
        <end position="296"/>
    </location>
</feature>
<accession>A0A0G4IPJ9</accession>
<protein>
    <submittedName>
        <fullName evidence="2">Uncharacterized protein</fullName>
    </submittedName>
</protein>
<evidence type="ECO:0000313" key="4">
    <source>
        <dbReference type="Proteomes" id="UP000039324"/>
    </source>
</evidence>
<dbReference type="AlphaFoldDB" id="A0A0G4IPJ9"/>
<evidence type="ECO:0000256" key="1">
    <source>
        <dbReference type="SAM" id="MobiDB-lite"/>
    </source>
</evidence>
<sequence>MRRALSSWKITLLQARIGVRCLSDAPTFKFARAGFVQDDMTKKTRKAIIGKPEDEEFDENYGVNDPTKWQVDPRTFDGKDWEWWHIPGRIKEAIWTLHHQDPEKWSIQVLSDNFGFHVDRIKAVLMLKRIEKEQWKPEDLHHDFEMAVEGAIELYRKERDCEGLTSEHPAVQELEEIYEILFKYYGLERQIELQQAKVKKCPEEEEKAVLQSELTTLEEEFSKTFKTLYDYLRPDISRPMEDRLDFNHAEHGPRAKPAPFDLAIQGRLVPPATEGPGSGKTILDSETAKAARQRPNRHHIVISDISESKKGGAVKVVVREKDASLRHPSRNELERATQIEKAVPRSVHIRYQS</sequence>
<reference evidence="2 4" key="1">
    <citation type="submission" date="2015-02" db="EMBL/GenBank/DDBJ databases">
        <authorList>
            <person name="Chooi Y.-H."/>
        </authorList>
    </citation>
    <scope>NUCLEOTIDE SEQUENCE [LARGE SCALE GENOMIC DNA]</scope>
    <source>
        <strain evidence="2">E3</strain>
    </source>
</reference>
<keyword evidence="4" id="KW-1185">Reference proteome</keyword>